<protein>
    <recommendedName>
        <fullName evidence="2">DUF1985 domain-containing protein</fullName>
    </recommendedName>
</protein>
<organism evidence="3 4">
    <name type="scientific">Dipteronia dyeriana</name>
    <dbReference type="NCBI Taxonomy" id="168575"/>
    <lineage>
        <taxon>Eukaryota</taxon>
        <taxon>Viridiplantae</taxon>
        <taxon>Streptophyta</taxon>
        <taxon>Embryophyta</taxon>
        <taxon>Tracheophyta</taxon>
        <taxon>Spermatophyta</taxon>
        <taxon>Magnoliopsida</taxon>
        <taxon>eudicotyledons</taxon>
        <taxon>Gunneridae</taxon>
        <taxon>Pentapetalae</taxon>
        <taxon>rosids</taxon>
        <taxon>malvids</taxon>
        <taxon>Sapindales</taxon>
        <taxon>Sapindaceae</taxon>
        <taxon>Hippocastanoideae</taxon>
        <taxon>Acereae</taxon>
        <taxon>Dipteronia</taxon>
    </lineage>
</organism>
<evidence type="ECO:0000259" key="2">
    <source>
        <dbReference type="Pfam" id="PF09331"/>
    </source>
</evidence>
<dbReference type="AlphaFoldDB" id="A0AAD9X0U7"/>
<comment type="caution">
    <text evidence="3">The sequence shown here is derived from an EMBL/GenBank/DDBJ whole genome shotgun (WGS) entry which is preliminary data.</text>
</comment>
<keyword evidence="4" id="KW-1185">Reference proteome</keyword>
<dbReference type="InterPro" id="IPR015410">
    <property type="entry name" value="DUF1985"/>
</dbReference>
<name>A0AAD9X0U7_9ROSI</name>
<feature type="domain" description="DUF1985" evidence="2">
    <location>
        <begin position="34"/>
        <end position="165"/>
    </location>
</feature>
<accession>A0AAD9X0U7</accession>
<feature type="compositionally biased region" description="Basic and acidic residues" evidence="1">
    <location>
        <begin position="316"/>
        <end position="332"/>
    </location>
</feature>
<dbReference type="PANTHER" id="PTHR48449:SF1">
    <property type="entry name" value="DUF1985 DOMAIN-CONTAINING PROTEIN"/>
    <property type="match status" value="1"/>
</dbReference>
<dbReference type="Proteomes" id="UP001280121">
    <property type="component" value="Unassembled WGS sequence"/>
</dbReference>
<gene>
    <name evidence="3" type="ORF">Ddye_017800</name>
</gene>
<feature type="compositionally biased region" description="Basic and acidic residues" evidence="1">
    <location>
        <begin position="297"/>
        <end position="308"/>
    </location>
</feature>
<evidence type="ECO:0000313" key="4">
    <source>
        <dbReference type="Proteomes" id="UP001280121"/>
    </source>
</evidence>
<dbReference type="PANTHER" id="PTHR48449">
    <property type="entry name" value="DUF1985 DOMAIN-CONTAINING PROTEIN"/>
    <property type="match status" value="1"/>
</dbReference>
<dbReference type="PROSITE" id="PS51257">
    <property type="entry name" value="PROKAR_LIPOPROTEIN"/>
    <property type="match status" value="1"/>
</dbReference>
<reference evidence="3" key="1">
    <citation type="journal article" date="2023" name="Plant J.">
        <title>Genome sequences and population genomics provide insights into the demographic history, inbreeding, and mutation load of two 'living fossil' tree species of Dipteronia.</title>
        <authorList>
            <person name="Feng Y."/>
            <person name="Comes H.P."/>
            <person name="Chen J."/>
            <person name="Zhu S."/>
            <person name="Lu R."/>
            <person name="Zhang X."/>
            <person name="Li P."/>
            <person name="Qiu J."/>
            <person name="Olsen K.M."/>
            <person name="Qiu Y."/>
        </authorList>
    </citation>
    <scope>NUCLEOTIDE SEQUENCE</scope>
    <source>
        <strain evidence="3">KIB01</strain>
    </source>
</reference>
<evidence type="ECO:0000256" key="1">
    <source>
        <dbReference type="SAM" id="MobiDB-lite"/>
    </source>
</evidence>
<evidence type="ECO:0000313" key="3">
    <source>
        <dbReference type="EMBL" id="KAK2650311.1"/>
    </source>
</evidence>
<dbReference type="EMBL" id="JANJYI010000005">
    <property type="protein sequence ID" value="KAK2650311.1"/>
    <property type="molecule type" value="Genomic_DNA"/>
</dbReference>
<feature type="region of interest" description="Disordered" evidence="1">
    <location>
        <begin position="286"/>
        <end position="388"/>
    </location>
</feature>
<proteinExistence type="predicted"/>
<sequence>MLRIGVSSWHPVSSISCRMHPEMKFLGGVIHQLLLRELDHDRPTYEMRFLLGNHMVRFSKVKFYLITGLRFGVVPDRSLYLAVENVIHQRYFPGADEVSLEELRVVLTFREFHESYDVVKLCLIYMLNWILMGVDGRLKIPVWQFRLVEDLNAFVAFLWSAHVYRHSIFSFKHALPRRSEERRQQSQGVVVHFVEGYNIYDICFEVIPQLGIDFGARRITELSPRMLKWELTKQSRGKKLAKIFNARMFTRKEIVPTAFEAVAPYFAGLSEGGSLYIEGNKVHLPTVPDQTSSAQGPEKKGEGGKLNETEASDPSARGDSRADVGRDGEGFRTHTYQDGPPGPDVDFTTGDRTSGYTGGTDKTGGHWEDSNTGEAVWESEAPSPPSIE</sequence>
<dbReference type="Pfam" id="PF09331">
    <property type="entry name" value="DUF1985"/>
    <property type="match status" value="1"/>
</dbReference>